<dbReference type="Gene3D" id="1.10.472.60">
    <property type="entry name" value="putative protein disulfide isomerase domain"/>
    <property type="match status" value="1"/>
</dbReference>
<dbReference type="EMBL" id="FMXP01000033">
    <property type="protein sequence ID" value="SDB41084.1"/>
    <property type="molecule type" value="Genomic_DNA"/>
</dbReference>
<evidence type="ECO:0000313" key="1">
    <source>
        <dbReference type="EMBL" id="SDB41084.1"/>
    </source>
</evidence>
<dbReference type="STRING" id="439219.SAMN02910293_02020"/>
<dbReference type="SUPFAM" id="SSF52833">
    <property type="entry name" value="Thioredoxin-like"/>
    <property type="match status" value="1"/>
</dbReference>
<evidence type="ECO:0000313" key="2">
    <source>
        <dbReference type="Proteomes" id="UP000182508"/>
    </source>
</evidence>
<dbReference type="AlphaFoldDB" id="A0A1G6D7B6"/>
<dbReference type="Proteomes" id="UP000182508">
    <property type="component" value="Unassembled WGS sequence"/>
</dbReference>
<sequence length="206" mass="23483">MKLYYIWDAYCGWCYGFEGIFTPFMEKHPELEVHITSGGLFTGKRIKPLSTYDFMKSGNEQIKSIYGAAFSEAYNSQLNKGELVINSNHPAIAYSLIKAYLAPQEHVAFVYAMQKKFFQEGKSLSDLGTYAELIETYQLPEILNEELAASWDNYSLAEEDFNLAAQMGVTSYPTLIAEKDGTFYDLRQNAYTLADLEANYQRLLRA</sequence>
<proteinExistence type="predicted"/>
<name>A0A1G6D7B6_9STRE</name>
<dbReference type="RefSeq" id="WP_074486550.1">
    <property type="nucleotide sequence ID" value="NZ_FMXP01000033.1"/>
</dbReference>
<dbReference type="InterPro" id="IPR036249">
    <property type="entry name" value="Thioredoxin-like_sf"/>
</dbReference>
<gene>
    <name evidence="1" type="ORF">SAMN02910293_02020</name>
</gene>
<dbReference type="Gene3D" id="3.40.30.10">
    <property type="entry name" value="Glutaredoxin"/>
    <property type="match status" value="1"/>
</dbReference>
<evidence type="ECO:0008006" key="3">
    <source>
        <dbReference type="Google" id="ProtNLM"/>
    </source>
</evidence>
<keyword evidence="2" id="KW-1185">Reference proteome</keyword>
<organism evidence="1 2">
    <name type="scientific">Streptococcus henryi</name>
    <dbReference type="NCBI Taxonomy" id="439219"/>
    <lineage>
        <taxon>Bacteria</taxon>
        <taxon>Bacillati</taxon>
        <taxon>Bacillota</taxon>
        <taxon>Bacilli</taxon>
        <taxon>Lactobacillales</taxon>
        <taxon>Streptococcaceae</taxon>
        <taxon>Streptococcus</taxon>
    </lineage>
</organism>
<accession>A0A1G6D7B6</accession>
<protein>
    <recommendedName>
        <fullName evidence="3">DSBA-like thioredoxin domain-containing protein</fullName>
    </recommendedName>
</protein>
<reference evidence="1 2" key="1">
    <citation type="submission" date="2016-10" db="EMBL/GenBank/DDBJ databases">
        <authorList>
            <person name="de Groot N.N."/>
        </authorList>
    </citation>
    <scope>NUCLEOTIDE SEQUENCE [LARGE SCALE GENOMIC DNA]</scope>
    <source>
        <strain evidence="1 2">A-4</strain>
    </source>
</reference>